<evidence type="ECO:0000256" key="5">
    <source>
        <dbReference type="ARBA" id="ARBA00022968"/>
    </source>
</evidence>
<dbReference type="Pfam" id="PF04573">
    <property type="entry name" value="SPC22"/>
    <property type="match status" value="1"/>
</dbReference>
<dbReference type="PANTHER" id="PTHR12804:SF0">
    <property type="entry name" value="SIGNAL PEPTIDASE COMPLEX SUBUNIT 3"/>
    <property type="match status" value="1"/>
</dbReference>
<evidence type="ECO:0000256" key="6">
    <source>
        <dbReference type="ARBA" id="ARBA00022989"/>
    </source>
</evidence>
<keyword evidence="3 9" id="KW-0812">Transmembrane</keyword>
<comment type="similarity">
    <text evidence="2">Belongs to the SPCS3 family.</text>
</comment>
<keyword evidence="6 9" id="KW-1133">Transmembrane helix</keyword>
<evidence type="ECO:0000256" key="8">
    <source>
        <dbReference type="ARBA" id="ARBA00029556"/>
    </source>
</evidence>
<feature type="transmembrane region" description="Helical" evidence="9">
    <location>
        <begin position="6"/>
        <end position="25"/>
    </location>
</feature>
<evidence type="ECO:0000313" key="10">
    <source>
        <dbReference type="EMBL" id="GKT28210.1"/>
    </source>
</evidence>
<evidence type="ECO:0000256" key="7">
    <source>
        <dbReference type="ARBA" id="ARBA00023136"/>
    </source>
</evidence>
<gene>
    <name evidence="10" type="ORF">ADUPG1_000507</name>
</gene>
<name>A0ABQ5K6Q6_9EUKA</name>
<evidence type="ECO:0000256" key="9">
    <source>
        <dbReference type="SAM" id="Phobius"/>
    </source>
</evidence>
<keyword evidence="7 9" id="KW-0472">Membrane</keyword>
<evidence type="ECO:0000256" key="1">
    <source>
        <dbReference type="ARBA" id="ARBA00004648"/>
    </source>
</evidence>
<reference evidence="10" key="1">
    <citation type="submission" date="2022-03" db="EMBL/GenBank/DDBJ databases">
        <title>Draft genome sequence of Aduncisulcus paluster, a free-living microaerophilic Fornicata.</title>
        <authorList>
            <person name="Yuyama I."/>
            <person name="Kume K."/>
            <person name="Tamura T."/>
            <person name="Inagaki Y."/>
            <person name="Hashimoto T."/>
        </authorList>
    </citation>
    <scope>NUCLEOTIDE SEQUENCE</scope>
    <source>
        <strain evidence="10">NY0171</strain>
    </source>
</reference>
<proteinExistence type="inferred from homology"/>
<evidence type="ECO:0000256" key="3">
    <source>
        <dbReference type="ARBA" id="ARBA00022692"/>
    </source>
</evidence>
<dbReference type="InterPro" id="IPR007653">
    <property type="entry name" value="SPC3"/>
</dbReference>
<organism evidence="10 11">
    <name type="scientific">Aduncisulcus paluster</name>
    <dbReference type="NCBI Taxonomy" id="2918883"/>
    <lineage>
        <taxon>Eukaryota</taxon>
        <taxon>Metamonada</taxon>
        <taxon>Carpediemonas-like organisms</taxon>
        <taxon>Aduncisulcus</taxon>
    </lineage>
</organism>
<keyword evidence="5" id="KW-0735">Signal-anchor</keyword>
<dbReference type="PIRSF" id="PIRSF016089">
    <property type="entry name" value="SPC22"/>
    <property type="match status" value="1"/>
</dbReference>
<accession>A0ABQ5K6Q6</accession>
<dbReference type="EMBL" id="BQXS01000188">
    <property type="protein sequence ID" value="GKT28210.1"/>
    <property type="molecule type" value="Genomic_DNA"/>
</dbReference>
<keyword evidence="4" id="KW-0256">Endoplasmic reticulum</keyword>
<sequence>MITWHARLIGIFSFLLTVLAILMVLSHFTSYLVDKQYTLSIDQVSPIKSTMSYQKGGFANQSDFSFSLKGHECLPQLFNWNVKQLYLYLVVEGENGEKGVVWDIILENADEAQRFSNYLQQHSQYPSVAARYRIIGKGFQPGSNVKCSLHASIMPITGLFKRRLSESSTTIAVK</sequence>
<protein>
    <recommendedName>
        <fullName evidence="8">Signal peptidase complex subunit 3</fullName>
    </recommendedName>
</protein>
<dbReference type="PANTHER" id="PTHR12804">
    <property type="entry name" value="MICROSOMAL SIGNAL PEPTIDASE 23 KD SUBUNIT SPC22/23"/>
    <property type="match status" value="1"/>
</dbReference>
<evidence type="ECO:0000256" key="2">
    <source>
        <dbReference type="ARBA" id="ARBA00009289"/>
    </source>
</evidence>
<evidence type="ECO:0000313" key="11">
    <source>
        <dbReference type="Proteomes" id="UP001057375"/>
    </source>
</evidence>
<keyword evidence="11" id="KW-1185">Reference proteome</keyword>
<evidence type="ECO:0000256" key="4">
    <source>
        <dbReference type="ARBA" id="ARBA00022824"/>
    </source>
</evidence>
<dbReference type="Proteomes" id="UP001057375">
    <property type="component" value="Unassembled WGS sequence"/>
</dbReference>
<comment type="subcellular location">
    <subcellularLocation>
        <location evidence="1">Endoplasmic reticulum membrane</location>
        <topology evidence="1">Single-pass type II membrane protein</topology>
    </subcellularLocation>
</comment>
<comment type="caution">
    <text evidence="10">The sequence shown here is derived from an EMBL/GenBank/DDBJ whole genome shotgun (WGS) entry which is preliminary data.</text>
</comment>